<comment type="catalytic activity">
    <reaction evidence="8 9">
        <text>O-phospho-L-threonyl-[protein] + H2O = L-threonyl-[protein] + phosphate</text>
        <dbReference type="Rhea" id="RHEA:47004"/>
        <dbReference type="Rhea" id="RHEA-COMP:11060"/>
        <dbReference type="Rhea" id="RHEA-COMP:11605"/>
        <dbReference type="ChEBI" id="CHEBI:15377"/>
        <dbReference type="ChEBI" id="CHEBI:30013"/>
        <dbReference type="ChEBI" id="CHEBI:43474"/>
        <dbReference type="ChEBI" id="CHEBI:61977"/>
        <dbReference type="EC" id="3.1.3.16"/>
    </reaction>
</comment>
<dbReference type="SUPFAM" id="SSF52113">
    <property type="entry name" value="BRCT domain"/>
    <property type="match status" value="1"/>
</dbReference>
<proteinExistence type="predicted"/>
<dbReference type="InterPro" id="IPR036412">
    <property type="entry name" value="HAD-like_sf"/>
</dbReference>
<dbReference type="RefSeq" id="XP_028966481.1">
    <property type="nucleotide sequence ID" value="XM_029110648.1"/>
</dbReference>
<protein>
    <recommendedName>
        <fullName evidence="6 9">RNA polymerase II subunit A C-terminal domain phosphatase</fullName>
        <ecNumber evidence="2 9">3.1.3.16</ecNumber>
    </recommendedName>
</protein>
<dbReference type="Gene3D" id="3.40.50.1000">
    <property type="entry name" value="HAD superfamily/HAD-like"/>
    <property type="match status" value="1"/>
</dbReference>
<dbReference type="Pfam" id="PF03031">
    <property type="entry name" value="NIF"/>
    <property type="match status" value="1"/>
</dbReference>
<dbReference type="AlphaFoldDB" id="A0AAJ7WGR0"/>
<evidence type="ECO:0000256" key="8">
    <source>
        <dbReference type="ARBA" id="ARBA00048336"/>
    </source>
</evidence>
<feature type="domain" description="BRCT" evidence="11">
    <location>
        <begin position="408"/>
        <end position="501"/>
    </location>
</feature>
<dbReference type="FunFam" id="3.40.50.10190:FF:000007">
    <property type="entry name" value="RNA polymerase II subunit A C-terminal domain phosphatase"/>
    <property type="match status" value="1"/>
</dbReference>
<dbReference type="SUPFAM" id="SSF56784">
    <property type="entry name" value="HAD-like"/>
    <property type="match status" value="1"/>
</dbReference>
<keyword evidence="3 9" id="KW-0378">Hydrolase</keyword>
<dbReference type="InterPro" id="IPR001357">
    <property type="entry name" value="BRCT_dom"/>
</dbReference>
<sequence>MALKVSVELDGDRLKLKTPVPIKVARVKVKTKFPLYVNSVVLTYESANEIGRIKSANLKCPFGGTVGEVFVETNTTVNDGDTLMQLSICSHSIRDKDVCADCGAHLQEPASGSGANTASVSMIHDKPQLRVSEELSRSIGRDDELRLLALKKLVLLVDLDQTLIHTTSEPVYDKIKGVHHFRLPGSSNAWYHTRIRPGTEDFLRKISQLFELHIVTFGARPYANHIVSLLDPGKKYFQYRILTRDECFHPQSKTANLKSLFPCGDQMVCIIDDREDVWNFASNLVAVKPYVFFRGAGDINAPAGLLADCHALPASEGGTCSSVLSHKNPEALRADREVLACLQSLIEHTCGATDGFIDYEDGDDYLFYLEETLRTIHRAYFELYEQMQLKKHSEAVSIPDLKTVIPYVRQKVLKDVVIVFTGCFPINQRQESAKIYLVAIALGAKVQKELSKEVTHLVAARPGTAKVQQARKFRSIKVVSAQWLWSCAERWEKSPETLFPLKNVPLDAGRWRARGGAPENTAEKFEEGEADFLREEMLKLSQRKMLPEALVPSFVTGHDALAEMVKEVDDELADDDEEGGDEDLPLPKKSKSS</sequence>
<dbReference type="CDD" id="cd17729">
    <property type="entry name" value="BRCT_CTDP1"/>
    <property type="match status" value="1"/>
</dbReference>
<dbReference type="SMART" id="SM00577">
    <property type="entry name" value="CPDc"/>
    <property type="match status" value="1"/>
</dbReference>
<evidence type="ECO:0000256" key="3">
    <source>
        <dbReference type="ARBA" id="ARBA00022801"/>
    </source>
</evidence>
<keyword evidence="4" id="KW-0904">Protein phosphatase</keyword>
<dbReference type="Gene3D" id="3.40.50.10190">
    <property type="entry name" value="BRCT domain"/>
    <property type="match status" value="1"/>
</dbReference>
<gene>
    <name evidence="14" type="primary">LOC100904844</name>
</gene>
<dbReference type="Proteomes" id="UP000694867">
    <property type="component" value="Unplaced"/>
</dbReference>
<dbReference type="KEGG" id="goe:100904844"/>
<dbReference type="InterPro" id="IPR039189">
    <property type="entry name" value="Fcp1"/>
</dbReference>
<evidence type="ECO:0000256" key="7">
    <source>
        <dbReference type="ARBA" id="ARBA00047761"/>
    </source>
</evidence>
<evidence type="ECO:0000256" key="1">
    <source>
        <dbReference type="ARBA" id="ARBA00004123"/>
    </source>
</evidence>
<dbReference type="Pfam" id="PF00533">
    <property type="entry name" value="BRCT"/>
    <property type="match status" value="1"/>
</dbReference>
<dbReference type="InterPro" id="IPR023214">
    <property type="entry name" value="HAD_sf"/>
</dbReference>
<comment type="catalytic activity">
    <reaction evidence="7 9">
        <text>O-phospho-L-seryl-[protein] + H2O = L-seryl-[protein] + phosphate</text>
        <dbReference type="Rhea" id="RHEA:20629"/>
        <dbReference type="Rhea" id="RHEA-COMP:9863"/>
        <dbReference type="Rhea" id="RHEA-COMP:11604"/>
        <dbReference type="ChEBI" id="CHEBI:15377"/>
        <dbReference type="ChEBI" id="CHEBI:29999"/>
        <dbReference type="ChEBI" id="CHEBI:43474"/>
        <dbReference type="ChEBI" id="CHEBI:83421"/>
        <dbReference type="EC" id="3.1.3.16"/>
    </reaction>
</comment>
<feature type="domain" description="FCP1 homology" evidence="12">
    <location>
        <begin position="148"/>
        <end position="312"/>
    </location>
</feature>
<dbReference type="GeneID" id="100904844"/>
<dbReference type="EC" id="3.1.3.16" evidence="2 9"/>
<dbReference type="InterPro" id="IPR011947">
    <property type="entry name" value="FCP1_euk"/>
</dbReference>
<evidence type="ECO:0000313" key="14">
    <source>
        <dbReference type="RefSeq" id="XP_028966481.1"/>
    </source>
</evidence>
<evidence type="ECO:0000256" key="10">
    <source>
        <dbReference type="SAM" id="MobiDB-lite"/>
    </source>
</evidence>
<dbReference type="InterPro" id="IPR036420">
    <property type="entry name" value="BRCT_dom_sf"/>
</dbReference>
<dbReference type="InterPro" id="IPR004274">
    <property type="entry name" value="FCP1_dom"/>
</dbReference>
<evidence type="ECO:0000256" key="2">
    <source>
        <dbReference type="ARBA" id="ARBA00013081"/>
    </source>
</evidence>
<comment type="subcellular location">
    <subcellularLocation>
        <location evidence="1 9">Nucleus</location>
    </subcellularLocation>
</comment>
<evidence type="ECO:0000259" key="11">
    <source>
        <dbReference type="PROSITE" id="PS50172"/>
    </source>
</evidence>
<dbReference type="PROSITE" id="PS50969">
    <property type="entry name" value="FCP1"/>
    <property type="match status" value="1"/>
</dbReference>
<dbReference type="SMART" id="SM00292">
    <property type="entry name" value="BRCT"/>
    <property type="match status" value="1"/>
</dbReference>
<keyword evidence="5 9" id="KW-0539">Nucleus</keyword>
<dbReference type="Gene3D" id="1.10.287.10">
    <property type="entry name" value="S15/NS1, RNA-binding"/>
    <property type="match status" value="1"/>
</dbReference>
<evidence type="ECO:0000256" key="4">
    <source>
        <dbReference type="ARBA" id="ARBA00022912"/>
    </source>
</evidence>
<feature type="compositionally biased region" description="Acidic residues" evidence="10">
    <location>
        <begin position="569"/>
        <end position="584"/>
    </location>
</feature>
<evidence type="ECO:0000256" key="9">
    <source>
        <dbReference type="RuleBase" id="RU366066"/>
    </source>
</evidence>
<organism evidence="13 14">
    <name type="scientific">Galendromus occidentalis</name>
    <name type="common">western predatory mite</name>
    <dbReference type="NCBI Taxonomy" id="34638"/>
    <lineage>
        <taxon>Eukaryota</taxon>
        <taxon>Metazoa</taxon>
        <taxon>Ecdysozoa</taxon>
        <taxon>Arthropoda</taxon>
        <taxon>Chelicerata</taxon>
        <taxon>Arachnida</taxon>
        <taxon>Acari</taxon>
        <taxon>Parasitiformes</taxon>
        <taxon>Mesostigmata</taxon>
        <taxon>Gamasina</taxon>
        <taxon>Phytoseioidea</taxon>
        <taxon>Phytoseiidae</taxon>
        <taxon>Typhlodrominae</taxon>
        <taxon>Galendromus</taxon>
    </lineage>
</organism>
<dbReference type="PROSITE" id="PS50172">
    <property type="entry name" value="BRCT"/>
    <property type="match status" value="1"/>
</dbReference>
<name>A0AAJ7WGR0_9ACAR</name>
<dbReference type="PANTHER" id="PTHR23081:SF36">
    <property type="entry name" value="RNA POLYMERASE II SUBUNIT A C-TERMINAL DOMAIN PHOSPHATASE"/>
    <property type="match status" value="1"/>
</dbReference>
<evidence type="ECO:0000256" key="6">
    <source>
        <dbReference type="ARBA" id="ARBA00040602"/>
    </source>
</evidence>
<keyword evidence="13" id="KW-1185">Reference proteome</keyword>
<comment type="function">
    <text evidence="9">This promotes the activity of RNA polymerase II.</text>
</comment>
<dbReference type="GO" id="GO:0005634">
    <property type="term" value="C:nucleus"/>
    <property type="evidence" value="ECO:0007669"/>
    <property type="project" value="UniProtKB-SubCell"/>
</dbReference>
<dbReference type="CDD" id="cd07521">
    <property type="entry name" value="HAD_FCP1-like"/>
    <property type="match status" value="1"/>
</dbReference>
<dbReference type="GO" id="GO:0008420">
    <property type="term" value="F:RNA polymerase II CTD heptapeptide repeat phosphatase activity"/>
    <property type="evidence" value="ECO:0007669"/>
    <property type="project" value="UniProtKB-UniRule"/>
</dbReference>
<accession>A0AAJ7WGR0</accession>
<evidence type="ECO:0000259" key="12">
    <source>
        <dbReference type="PROSITE" id="PS50969"/>
    </source>
</evidence>
<evidence type="ECO:0000313" key="13">
    <source>
        <dbReference type="Proteomes" id="UP000694867"/>
    </source>
</evidence>
<dbReference type="PANTHER" id="PTHR23081">
    <property type="entry name" value="RNA POLYMERASE II CTD PHOSPHATASE"/>
    <property type="match status" value="1"/>
</dbReference>
<dbReference type="NCBIfam" id="TIGR02250">
    <property type="entry name" value="FCP1_euk"/>
    <property type="match status" value="1"/>
</dbReference>
<evidence type="ECO:0000256" key="5">
    <source>
        <dbReference type="ARBA" id="ARBA00023242"/>
    </source>
</evidence>
<reference evidence="14" key="1">
    <citation type="submission" date="2025-08" db="UniProtKB">
        <authorList>
            <consortium name="RefSeq"/>
        </authorList>
    </citation>
    <scope>IDENTIFICATION</scope>
</reference>
<feature type="region of interest" description="Disordered" evidence="10">
    <location>
        <begin position="569"/>
        <end position="593"/>
    </location>
</feature>